<dbReference type="Gene3D" id="3.20.20.70">
    <property type="entry name" value="Aldolase class I"/>
    <property type="match status" value="1"/>
</dbReference>
<protein>
    <submittedName>
        <fullName evidence="4">Dihydrodipicolinate synthase family protein</fullName>
    </submittedName>
</protein>
<evidence type="ECO:0000256" key="3">
    <source>
        <dbReference type="ARBA" id="ARBA00023270"/>
    </source>
</evidence>
<dbReference type="PANTHER" id="PTHR12128">
    <property type="entry name" value="DIHYDRODIPICOLINATE SYNTHASE"/>
    <property type="match status" value="1"/>
</dbReference>
<evidence type="ECO:0000313" key="4">
    <source>
        <dbReference type="EMBL" id="MEQ2429111.1"/>
    </source>
</evidence>
<evidence type="ECO:0000313" key="5">
    <source>
        <dbReference type="Proteomes" id="UP001454086"/>
    </source>
</evidence>
<dbReference type="RefSeq" id="WP_349119449.1">
    <property type="nucleotide sequence ID" value="NZ_JBBMFM010000274.1"/>
</dbReference>
<dbReference type="PROSITE" id="PS00665">
    <property type="entry name" value="DHDPS_1"/>
    <property type="match status" value="1"/>
</dbReference>
<evidence type="ECO:0000256" key="1">
    <source>
        <dbReference type="ARBA" id="ARBA00007592"/>
    </source>
</evidence>
<accession>A0ABV1DFH9</accession>
<comment type="caution">
    <text evidence="4">The sequence shown here is derived from an EMBL/GenBank/DDBJ whole genome shotgun (WGS) entry which is preliminary data.</text>
</comment>
<proteinExistence type="inferred from homology"/>
<evidence type="ECO:0000256" key="2">
    <source>
        <dbReference type="ARBA" id="ARBA00023239"/>
    </source>
</evidence>
<name>A0ABV1DFH9_9FIRM</name>
<dbReference type="EMBL" id="JBBMFM010000274">
    <property type="protein sequence ID" value="MEQ2429111.1"/>
    <property type="molecule type" value="Genomic_DNA"/>
</dbReference>
<dbReference type="PANTHER" id="PTHR12128:SF66">
    <property type="entry name" value="4-HYDROXY-2-OXOGLUTARATE ALDOLASE, MITOCHONDRIAL"/>
    <property type="match status" value="1"/>
</dbReference>
<dbReference type="InterPro" id="IPR013785">
    <property type="entry name" value="Aldolase_TIM"/>
</dbReference>
<keyword evidence="2" id="KW-0456">Lyase</keyword>
<dbReference type="InterPro" id="IPR020624">
    <property type="entry name" value="Schiff_base-form_aldolases_CS"/>
</dbReference>
<dbReference type="SUPFAM" id="SSF51569">
    <property type="entry name" value="Aldolase"/>
    <property type="match status" value="1"/>
</dbReference>
<sequence length="78" mass="8509">MRHSIFEGSAAAIVTPMDEYGNLDYEAMGRLLDRIMDGGTDAVVVNGTTGESATLDDREKLSVMEYVIRHVDGNPPVH</sequence>
<feature type="non-terminal residue" evidence="4">
    <location>
        <position position="78"/>
    </location>
</feature>
<comment type="similarity">
    <text evidence="1">Belongs to the DapA family.</text>
</comment>
<gene>
    <name evidence="4" type="ORF">WMQ36_29535</name>
</gene>
<reference evidence="4 5" key="1">
    <citation type="submission" date="2024-03" db="EMBL/GenBank/DDBJ databases">
        <title>Human intestinal bacterial collection.</title>
        <authorList>
            <person name="Pauvert C."/>
            <person name="Hitch T.C.A."/>
            <person name="Clavel T."/>
        </authorList>
    </citation>
    <scope>NUCLEOTIDE SEQUENCE [LARGE SCALE GENOMIC DNA]</scope>
    <source>
        <strain evidence="4 5">CLA-SR-H021</strain>
    </source>
</reference>
<dbReference type="Proteomes" id="UP001454086">
    <property type="component" value="Unassembled WGS sequence"/>
</dbReference>
<dbReference type="Pfam" id="PF00701">
    <property type="entry name" value="DHDPS"/>
    <property type="match status" value="1"/>
</dbReference>
<keyword evidence="5" id="KW-1185">Reference proteome</keyword>
<organism evidence="4 5">
    <name type="scientific">Enterocloster hominis</name>
    <name type="common">ex Hitch et al. 2024</name>
    <dbReference type="NCBI Taxonomy" id="1917870"/>
    <lineage>
        <taxon>Bacteria</taxon>
        <taxon>Bacillati</taxon>
        <taxon>Bacillota</taxon>
        <taxon>Clostridia</taxon>
        <taxon>Lachnospirales</taxon>
        <taxon>Lachnospiraceae</taxon>
        <taxon>Enterocloster</taxon>
    </lineage>
</organism>
<keyword evidence="3" id="KW-0704">Schiff base</keyword>
<dbReference type="InterPro" id="IPR002220">
    <property type="entry name" value="DapA-like"/>
</dbReference>